<dbReference type="SMART" id="SM01008">
    <property type="entry name" value="Ald_Xan_dh_C"/>
    <property type="match status" value="1"/>
</dbReference>
<sequence length="789" mass="84756">MAETTTSIYGAQLTRRGFLKTGGSLAVGFSLIRSGIARAEAVDNTTIRAFDAALVETWIEIHPDNTVSFRTGKSDFGQGTVYTAYRQIVAEELDVPFESITTVFTADTDTTPEGGGTFDLLGRGTPNIKKAAAYARQALMQLASEKLGVPKEQLTVESGVVSVTAESGVVPNAGKSIKYGELVKGQNLKLTIPVVGELTSIFGLNVTGNPPMKPVSSYKVVGKSFKNSIIPTKVTGKELWVTNVRLPGMLHARVVHPSTLGSTLVSAGVVDKKKYPNAQVVVKGNLVAVVSPDEWEAIQAASQVAEQTKWSEWKSLPTPAKLYDHLRNESDWKSAPVAKGRKNTGDAAAVLQSSTKTLTATYAMPFLKHAPIGPTMALADYRPDGTVTVHGHTQNAQALRGQIAMMLGTTVDKVVIKTYPGAGHYGRSNGGNAGAEDEAVILSKELGKPVRVQWMRNDDMQWSTQSPAAYADVKIGLDANNRISSYQIEHYMPAGQDDRLIGAVLAGLPTMPAPSEKGGILNNTANGPSDPWMYDQVPNLAELCYGTYQVGQKASPLAIGLRDHTMRTPGQFQQNFPREVAINDAAALAGADPIQFRLDHAKDQRMMNTLRRLREEHGWESRPSPSPAAASTGSAPIRGQGISVMLRSNTYWACACQIAVTPDTGAIKVERMTIVSDPGIVINPEQLKRQVEGGAVMGVSIALHEEVAFNESGITSENWYSYPILTMNEIPDVKVVLIHNPEAGIYGQGSEAPNALASPAIAAAIFDATGKHARKLPFRPEYVKQMMKA</sequence>
<dbReference type="InterPro" id="IPR006311">
    <property type="entry name" value="TAT_signal"/>
</dbReference>
<dbReference type="Pfam" id="PF20256">
    <property type="entry name" value="MoCoBD_2"/>
    <property type="match status" value="2"/>
</dbReference>
<name>A0A5B9ELW3_9BACT</name>
<feature type="region of interest" description="Disordered" evidence="1">
    <location>
        <begin position="615"/>
        <end position="635"/>
    </location>
</feature>
<organism evidence="3 4">
    <name type="scientific">Terriglobus albidus</name>
    <dbReference type="NCBI Taxonomy" id="1592106"/>
    <lineage>
        <taxon>Bacteria</taxon>
        <taxon>Pseudomonadati</taxon>
        <taxon>Acidobacteriota</taxon>
        <taxon>Terriglobia</taxon>
        <taxon>Terriglobales</taxon>
        <taxon>Acidobacteriaceae</taxon>
        <taxon>Terriglobus</taxon>
    </lineage>
</organism>
<accession>A0A5B9ELW3</accession>
<feature type="domain" description="Aldehyde oxidase/xanthine dehydrogenase a/b hammerhead" evidence="2">
    <location>
        <begin position="235"/>
        <end position="317"/>
    </location>
</feature>
<dbReference type="InterPro" id="IPR052516">
    <property type="entry name" value="N-heterocyclic_Hydroxylase"/>
</dbReference>
<dbReference type="InterPro" id="IPR046867">
    <property type="entry name" value="AldOxase/xan_DH_MoCoBD2"/>
</dbReference>
<dbReference type="AlphaFoldDB" id="A0A5B9ELW3"/>
<dbReference type="Pfam" id="PF02738">
    <property type="entry name" value="MoCoBD_1"/>
    <property type="match status" value="1"/>
</dbReference>
<evidence type="ECO:0000313" key="4">
    <source>
        <dbReference type="Proteomes" id="UP000321820"/>
    </source>
</evidence>
<dbReference type="Gene3D" id="3.30.365.10">
    <property type="entry name" value="Aldehyde oxidase/xanthine dehydrogenase, molybdopterin binding domain"/>
    <property type="match status" value="4"/>
</dbReference>
<dbReference type="EMBL" id="CP042806">
    <property type="protein sequence ID" value="QEE31417.1"/>
    <property type="molecule type" value="Genomic_DNA"/>
</dbReference>
<gene>
    <name evidence="3" type="ORF">FTW19_17450</name>
</gene>
<dbReference type="InterPro" id="IPR008274">
    <property type="entry name" value="AldOxase/xan_DH_MoCoBD1"/>
</dbReference>
<dbReference type="InterPro" id="IPR000674">
    <property type="entry name" value="Ald_Oxase/Xan_DH_a/b"/>
</dbReference>
<protein>
    <submittedName>
        <fullName evidence="3">Xanthine dehydrogenase family protein molybdopterin-binding subunit</fullName>
    </submittedName>
</protein>
<dbReference type="PROSITE" id="PS51318">
    <property type="entry name" value="TAT"/>
    <property type="match status" value="1"/>
</dbReference>
<dbReference type="PANTHER" id="PTHR47495:SF1">
    <property type="entry name" value="BLL3820 PROTEIN"/>
    <property type="match status" value="1"/>
</dbReference>
<dbReference type="PANTHER" id="PTHR47495">
    <property type="entry name" value="ALDEHYDE DEHYDROGENASE"/>
    <property type="match status" value="1"/>
</dbReference>
<dbReference type="Gene3D" id="3.90.1170.50">
    <property type="entry name" value="Aldehyde oxidase/xanthine dehydrogenase, a/b hammerhead"/>
    <property type="match status" value="1"/>
</dbReference>
<proteinExistence type="predicted"/>
<dbReference type="SUPFAM" id="SSF56003">
    <property type="entry name" value="Molybdenum cofactor-binding domain"/>
    <property type="match status" value="2"/>
</dbReference>
<keyword evidence="4" id="KW-1185">Reference proteome</keyword>
<dbReference type="InterPro" id="IPR037165">
    <property type="entry name" value="AldOxase/xan_DH_Mopterin-bd_sf"/>
</dbReference>
<reference evidence="3 4" key="1">
    <citation type="submission" date="2019-08" db="EMBL/GenBank/DDBJ databases">
        <title>Complete genome sequence of Terriglobus albidus strain ORNL.</title>
        <authorList>
            <person name="Podar M."/>
        </authorList>
    </citation>
    <scope>NUCLEOTIDE SEQUENCE [LARGE SCALE GENOMIC DNA]</scope>
    <source>
        <strain evidence="3 4">ORNL</strain>
    </source>
</reference>
<dbReference type="Proteomes" id="UP000321820">
    <property type="component" value="Chromosome"/>
</dbReference>
<dbReference type="KEGG" id="talb:FTW19_17450"/>
<dbReference type="OrthoDB" id="9767994at2"/>
<evidence type="ECO:0000256" key="1">
    <source>
        <dbReference type="SAM" id="MobiDB-lite"/>
    </source>
</evidence>
<evidence type="ECO:0000313" key="3">
    <source>
        <dbReference type="EMBL" id="QEE31417.1"/>
    </source>
</evidence>
<dbReference type="PIRSF" id="PIRSF036389">
    <property type="entry name" value="IOR_B"/>
    <property type="match status" value="1"/>
</dbReference>
<evidence type="ECO:0000259" key="2">
    <source>
        <dbReference type="SMART" id="SM01008"/>
    </source>
</evidence>
<dbReference type="InterPro" id="IPR012368">
    <property type="entry name" value="OxRdtase_Mopterin-bd_su_IorB"/>
</dbReference>
<dbReference type="GO" id="GO:0016491">
    <property type="term" value="F:oxidoreductase activity"/>
    <property type="evidence" value="ECO:0007669"/>
    <property type="project" value="InterPro"/>
</dbReference>